<accession>A0ABU1BK87</accession>
<evidence type="ECO:0000256" key="6">
    <source>
        <dbReference type="SAM" id="MobiDB-lite"/>
    </source>
</evidence>
<keyword evidence="3" id="KW-0489">Methyltransferase</keyword>
<organism evidence="9 10">
    <name type="scientific">Keguizhuia sedimenti</name>
    <dbReference type="NCBI Taxonomy" id="3064264"/>
    <lineage>
        <taxon>Bacteria</taxon>
        <taxon>Pseudomonadati</taxon>
        <taxon>Pseudomonadota</taxon>
        <taxon>Betaproteobacteria</taxon>
        <taxon>Burkholderiales</taxon>
        <taxon>Oxalobacteraceae</taxon>
        <taxon>Keguizhuia</taxon>
    </lineage>
</organism>
<evidence type="ECO:0000256" key="2">
    <source>
        <dbReference type="ARBA" id="ARBA00022454"/>
    </source>
</evidence>
<dbReference type="PROSITE" id="PS50868">
    <property type="entry name" value="POST_SET"/>
    <property type="match status" value="1"/>
</dbReference>
<feature type="region of interest" description="Disordered" evidence="6">
    <location>
        <begin position="1"/>
        <end position="21"/>
    </location>
</feature>
<dbReference type="Pfam" id="PF00856">
    <property type="entry name" value="SET"/>
    <property type="match status" value="1"/>
</dbReference>
<feature type="domain" description="Post-SET" evidence="8">
    <location>
        <begin position="143"/>
        <end position="159"/>
    </location>
</feature>
<evidence type="ECO:0000256" key="3">
    <source>
        <dbReference type="ARBA" id="ARBA00022603"/>
    </source>
</evidence>
<dbReference type="PANTHER" id="PTHR22884">
    <property type="entry name" value="SET DOMAIN PROTEINS"/>
    <property type="match status" value="1"/>
</dbReference>
<feature type="compositionally biased region" description="Low complexity" evidence="6">
    <location>
        <begin position="1"/>
        <end position="19"/>
    </location>
</feature>
<evidence type="ECO:0000256" key="1">
    <source>
        <dbReference type="ARBA" id="ARBA00004286"/>
    </source>
</evidence>
<evidence type="ECO:0000313" key="10">
    <source>
        <dbReference type="Proteomes" id="UP001225596"/>
    </source>
</evidence>
<dbReference type="RefSeq" id="WP_338435152.1">
    <property type="nucleotide sequence ID" value="NZ_JAUYVH010000001.1"/>
</dbReference>
<protein>
    <submittedName>
        <fullName evidence="9">SET domain-containing protein-lysine N-methyltransferase</fullName>
    </submittedName>
</protein>
<name>A0ABU1BK87_9BURK</name>
<dbReference type="Proteomes" id="UP001225596">
    <property type="component" value="Unassembled WGS sequence"/>
</dbReference>
<reference evidence="9 10" key="1">
    <citation type="submission" date="2023-08" db="EMBL/GenBank/DDBJ databases">
        <title>Oxalobacteraceae gen .nov., isolated from river sludge outside the plant.</title>
        <authorList>
            <person name="Zhao S.Y."/>
        </authorList>
    </citation>
    <scope>NUCLEOTIDE SEQUENCE [LARGE SCALE GENOMIC DNA]</scope>
    <source>
        <strain evidence="9 10">R-40</strain>
    </source>
</reference>
<dbReference type="SUPFAM" id="SSF82199">
    <property type="entry name" value="SET domain"/>
    <property type="match status" value="1"/>
</dbReference>
<dbReference type="InterPro" id="IPR046341">
    <property type="entry name" value="SET_dom_sf"/>
</dbReference>
<dbReference type="PROSITE" id="PS50280">
    <property type="entry name" value="SET"/>
    <property type="match status" value="1"/>
</dbReference>
<gene>
    <name evidence="9" type="ORF">Q8A64_02575</name>
</gene>
<evidence type="ECO:0000259" key="7">
    <source>
        <dbReference type="PROSITE" id="PS50280"/>
    </source>
</evidence>
<sequence length="164" mass="18449">MTRKATAAPAPVSSPDSSPIVVRDSKVHGRGVFATRKIPEGSFIIEYMGERITEREANRRKAADPDNPFHTFFFSLENGKMIDGDADGNDARWINHSCEPNCEAREEKGRIFIHALRDIKRGEELNYDYGLILEERHTPAVKRAYACLCGSSQCRGTLLAPKRR</sequence>
<dbReference type="SMART" id="SM00317">
    <property type="entry name" value="SET"/>
    <property type="match status" value="1"/>
</dbReference>
<comment type="caution">
    <text evidence="9">The sequence shown here is derived from an EMBL/GenBank/DDBJ whole genome shotgun (WGS) entry which is preliminary data.</text>
</comment>
<comment type="subcellular location">
    <subcellularLocation>
        <location evidence="1">Chromosome</location>
    </subcellularLocation>
</comment>
<keyword evidence="4" id="KW-0808">Transferase</keyword>
<evidence type="ECO:0000256" key="4">
    <source>
        <dbReference type="ARBA" id="ARBA00022679"/>
    </source>
</evidence>
<keyword evidence="5" id="KW-0949">S-adenosyl-L-methionine</keyword>
<evidence type="ECO:0000313" key="9">
    <source>
        <dbReference type="EMBL" id="MDQ9169289.1"/>
    </source>
</evidence>
<dbReference type="InterPro" id="IPR003616">
    <property type="entry name" value="Post-SET_dom"/>
</dbReference>
<dbReference type="InterPro" id="IPR050777">
    <property type="entry name" value="SET2_Histone-Lys_MeTrsfase"/>
</dbReference>
<dbReference type="EMBL" id="JAUYVH010000001">
    <property type="protein sequence ID" value="MDQ9169289.1"/>
    <property type="molecule type" value="Genomic_DNA"/>
</dbReference>
<dbReference type="InterPro" id="IPR001214">
    <property type="entry name" value="SET_dom"/>
</dbReference>
<proteinExistence type="predicted"/>
<feature type="domain" description="SET" evidence="7">
    <location>
        <begin position="18"/>
        <end position="130"/>
    </location>
</feature>
<keyword evidence="2" id="KW-0158">Chromosome</keyword>
<dbReference type="Gene3D" id="2.170.270.10">
    <property type="entry name" value="SET domain"/>
    <property type="match status" value="1"/>
</dbReference>
<evidence type="ECO:0000256" key="5">
    <source>
        <dbReference type="ARBA" id="ARBA00022691"/>
    </source>
</evidence>
<evidence type="ECO:0000259" key="8">
    <source>
        <dbReference type="PROSITE" id="PS50868"/>
    </source>
</evidence>
<keyword evidence="10" id="KW-1185">Reference proteome</keyword>